<dbReference type="EMBL" id="CAJOBJ010000515">
    <property type="protein sequence ID" value="CAF3827854.1"/>
    <property type="molecule type" value="Genomic_DNA"/>
</dbReference>
<dbReference type="AlphaFoldDB" id="A0A814T6B3"/>
<feature type="region of interest" description="Disordered" evidence="1">
    <location>
        <begin position="219"/>
        <end position="241"/>
    </location>
</feature>
<sequence length="296" mass="33933">MTLKDCNSEKTTSNQLESIDQSSTNKEIKKNDYVLDHSNKKFKQIRMSLLNLIHSHRSSENIDSKTTHSEQQQQQDSSSPKRPSIIKSTDIPRSVSKKSVAFASAIDQDDSLNEDEDLNLNLERNTNDVSSSETDIVTVITNRRIDDDITINTNKNMEPYPFRSEIDLSLSSQFYSQTIYHHSRKNIISRFIHHRHPKKILHSLPTIASVSTMNRSTSTPNMVISSSSSINPITKPKTNGRRRPLKTIRAWFKTLSLRPFLRSNHKQTQENNASKIKKQPIPHRSAGLRRFSELLL</sequence>
<feature type="region of interest" description="Disordered" evidence="1">
    <location>
        <begin position="262"/>
        <end position="284"/>
    </location>
</feature>
<name>A0A814T6B3_9BILA</name>
<dbReference type="EMBL" id="CAJNOV010003928">
    <property type="protein sequence ID" value="CAF1157597.1"/>
    <property type="molecule type" value="Genomic_DNA"/>
</dbReference>
<feature type="region of interest" description="Disordered" evidence="1">
    <location>
        <begin position="1"/>
        <end position="23"/>
    </location>
</feature>
<protein>
    <submittedName>
        <fullName evidence="2">Uncharacterized protein</fullName>
    </submittedName>
</protein>
<evidence type="ECO:0000313" key="2">
    <source>
        <dbReference type="EMBL" id="CAF1157597.1"/>
    </source>
</evidence>
<dbReference type="EMBL" id="CAJNOW010001858">
    <property type="protein sequence ID" value="CAF1333130.1"/>
    <property type="molecule type" value="Genomic_DNA"/>
</dbReference>
<dbReference type="Proteomes" id="UP000663824">
    <property type="component" value="Unassembled WGS sequence"/>
</dbReference>
<feature type="compositionally biased region" description="Polar residues" evidence="1">
    <location>
        <begin position="219"/>
        <end position="232"/>
    </location>
</feature>
<evidence type="ECO:0000313" key="7">
    <source>
        <dbReference type="Proteomes" id="UP000663855"/>
    </source>
</evidence>
<comment type="caution">
    <text evidence="2">The sequence shown here is derived from an EMBL/GenBank/DDBJ whole genome shotgun (WGS) entry which is preliminary data.</text>
</comment>
<accession>A0A814T6B3</accession>
<feature type="compositionally biased region" description="Basic and acidic residues" evidence="1">
    <location>
        <begin position="59"/>
        <end position="68"/>
    </location>
</feature>
<evidence type="ECO:0000313" key="4">
    <source>
        <dbReference type="EMBL" id="CAF2032291.1"/>
    </source>
</evidence>
<feature type="compositionally biased region" description="Low complexity" evidence="1">
    <location>
        <begin position="69"/>
        <end position="88"/>
    </location>
</feature>
<evidence type="ECO:0000313" key="3">
    <source>
        <dbReference type="EMBL" id="CAF1333130.1"/>
    </source>
</evidence>
<dbReference type="Proteomes" id="UP000681967">
    <property type="component" value="Unassembled WGS sequence"/>
</dbReference>
<gene>
    <name evidence="5" type="ORF">BYL167_LOCUS3871</name>
    <name evidence="2" type="ORF">CJN711_LOCUS9848</name>
    <name evidence="6" type="ORF">GIL414_LOCUS2617</name>
    <name evidence="3" type="ORF">KQP761_LOCUS6347</name>
    <name evidence="4" type="ORF">MBJ925_LOCUS10052</name>
</gene>
<dbReference type="Proteomes" id="UP000663834">
    <property type="component" value="Unassembled WGS sequence"/>
</dbReference>
<proteinExistence type="predicted"/>
<dbReference type="Proteomes" id="UP000681720">
    <property type="component" value="Unassembled WGS sequence"/>
</dbReference>
<evidence type="ECO:0000313" key="6">
    <source>
        <dbReference type="EMBL" id="CAF3827854.1"/>
    </source>
</evidence>
<feature type="region of interest" description="Disordered" evidence="1">
    <location>
        <begin position="59"/>
        <end position="92"/>
    </location>
</feature>
<dbReference type="Proteomes" id="UP000663855">
    <property type="component" value="Unassembled WGS sequence"/>
</dbReference>
<evidence type="ECO:0000256" key="1">
    <source>
        <dbReference type="SAM" id="MobiDB-lite"/>
    </source>
</evidence>
<evidence type="ECO:0000313" key="5">
    <source>
        <dbReference type="EMBL" id="CAF3816964.1"/>
    </source>
</evidence>
<organism evidence="2 7">
    <name type="scientific">Rotaria magnacalcarata</name>
    <dbReference type="NCBI Taxonomy" id="392030"/>
    <lineage>
        <taxon>Eukaryota</taxon>
        <taxon>Metazoa</taxon>
        <taxon>Spiralia</taxon>
        <taxon>Gnathifera</taxon>
        <taxon>Rotifera</taxon>
        <taxon>Eurotatoria</taxon>
        <taxon>Bdelloidea</taxon>
        <taxon>Philodinida</taxon>
        <taxon>Philodinidae</taxon>
        <taxon>Rotaria</taxon>
    </lineage>
</organism>
<dbReference type="EMBL" id="CAJNRE010004059">
    <property type="protein sequence ID" value="CAF2032291.1"/>
    <property type="molecule type" value="Genomic_DNA"/>
</dbReference>
<dbReference type="EMBL" id="CAJOBH010000780">
    <property type="protein sequence ID" value="CAF3816964.1"/>
    <property type="molecule type" value="Genomic_DNA"/>
</dbReference>
<reference evidence="2" key="1">
    <citation type="submission" date="2021-02" db="EMBL/GenBank/DDBJ databases">
        <authorList>
            <person name="Nowell W R."/>
        </authorList>
    </citation>
    <scope>NUCLEOTIDE SEQUENCE</scope>
</reference>
<dbReference type="OrthoDB" id="10055021at2759"/>
<feature type="compositionally biased region" description="Polar residues" evidence="1">
    <location>
        <begin position="9"/>
        <end position="23"/>
    </location>
</feature>